<reference evidence="1" key="1">
    <citation type="submission" date="2022-09" db="EMBL/GenBank/DDBJ databases">
        <title>Novosphingobium sp. Nov., a polycyclic aromatic hydrocarbon-degrading bacterium isolated form mangrove sediments in HongKong.</title>
        <authorList>
            <person name="Hu Z."/>
        </authorList>
    </citation>
    <scope>NUCLEOTIDE SEQUENCE</scope>
    <source>
        <strain evidence="1">HK4-1</strain>
    </source>
</reference>
<comment type="caution">
    <text evidence="1">The sequence shown here is derived from an EMBL/GenBank/DDBJ whole genome shotgun (WGS) entry which is preliminary data.</text>
</comment>
<name>A0ABT2I138_9SPHN</name>
<dbReference type="RefSeq" id="WP_260043682.1">
    <property type="nucleotide sequence ID" value="NZ_JANZXA010000001.1"/>
</dbReference>
<dbReference type="InterPro" id="IPR036388">
    <property type="entry name" value="WH-like_DNA-bd_sf"/>
</dbReference>
<dbReference type="Proteomes" id="UP001165583">
    <property type="component" value="Unassembled WGS sequence"/>
</dbReference>
<keyword evidence="2" id="KW-1185">Reference proteome</keyword>
<protein>
    <recommendedName>
        <fullName evidence="3">Phage DNA packaging protein Nu1</fullName>
    </recommendedName>
</protein>
<evidence type="ECO:0000313" key="1">
    <source>
        <dbReference type="EMBL" id="MCT2398516.1"/>
    </source>
</evidence>
<organism evidence="1 2">
    <name type="scientific">Novosphingobium mangrovi</name>
    <name type="common">ex Huang et al. 2023</name>
    <dbReference type="NCBI Taxonomy" id="2976432"/>
    <lineage>
        <taxon>Bacteria</taxon>
        <taxon>Pseudomonadati</taxon>
        <taxon>Pseudomonadota</taxon>
        <taxon>Alphaproteobacteria</taxon>
        <taxon>Sphingomonadales</taxon>
        <taxon>Sphingomonadaceae</taxon>
        <taxon>Novosphingobium</taxon>
    </lineage>
</organism>
<evidence type="ECO:0008006" key="3">
    <source>
        <dbReference type="Google" id="ProtNLM"/>
    </source>
</evidence>
<dbReference type="EMBL" id="JANZXA010000001">
    <property type="protein sequence ID" value="MCT2398516.1"/>
    <property type="molecule type" value="Genomic_DNA"/>
</dbReference>
<proteinExistence type="predicted"/>
<dbReference type="Gene3D" id="1.10.10.10">
    <property type="entry name" value="Winged helix-like DNA-binding domain superfamily/Winged helix DNA-binding domain"/>
    <property type="match status" value="1"/>
</dbReference>
<accession>A0ABT2I138</accession>
<evidence type="ECO:0000313" key="2">
    <source>
        <dbReference type="Proteomes" id="UP001165583"/>
    </source>
</evidence>
<sequence length="187" mass="21161">MSLIVNMDEFSELCGVTPETMRGYVRAVEGNPSWLVERGSRGRDYKIDAEGGLDWWRKRRAEESAAEDARQEQLQLLRADLLGDVAEGSDGLSLSGKQRREEYAAVLERIKLRRLMGELVERVDIEERLSHASVECRRRLMQVPAEFAVMAGLSLEEVKPLTDLLERTVDQFVTAITLPPARETDDA</sequence>
<gene>
    <name evidence="1" type="ORF">NZK81_03040</name>
</gene>